<gene>
    <name evidence="1" type="ORF">QR98_0039300</name>
</gene>
<dbReference type="EMBL" id="JXLN01010292">
    <property type="protein sequence ID" value="KPM05466.1"/>
    <property type="molecule type" value="Genomic_DNA"/>
</dbReference>
<evidence type="ECO:0000313" key="1">
    <source>
        <dbReference type="EMBL" id="KPM05466.1"/>
    </source>
</evidence>
<dbReference type="Proteomes" id="UP000616769">
    <property type="component" value="Unassembled WGS sequence"/>
</dbReference>
<protein>
    <submittedName>
        <fullName evidence="1">Uncharacterized protein</fullName>
    </submittedName>
</protein>
<proteinExistence type="predicted"/>
<sequence>MLFCCQRKPRKLP</sequence>
<evidence type="ECO:0000313" key="2">
    <source>
        <dbReference type="Proteomes" id="UP000616769"/>
    </source>
</evidence>
<reference evidence="1 2" key="1">
    <citation type="journal article" date="2015" name="Parasit. Vectors">
        <title>Draft genome of the scabies mite.</title>
        <authorList>
            <person name="Rider S.D.Jr."/>
            <person name="Morgan M.S."/>
            <person name="Arlian L.G."/>
        </authorList>
    </citation>
    <scope>NUCLEOTIDE SEQUENCE [LARGE SCALE GENOMIC DNA]</scope>
    <source>
        <strain evidence="1">Arlian Lab</strain>
    </source>
</reference>
<feature type="non-terminal residue" evidence="1">
    <location>
        <position position="13"/>
    </location>
</feature>
<accession>A0A132A396</accession>
<organism evidence="1 2">
    <name type="scientific">Sarcoptes scabiei</name>
    <name type="common">Itch mite</name>
    <name type="synonym">Acarus scabiei</name>
    <dbReference type="NCBI Taxonomy" id="52283"/>
    <lineage>
        <taxon>Eukaryota</taxon>
        <taxon>Metazoa</taxon>
        <taxon>Ecdysozoa</taxon>
        <taxon>Arthropoda</taxon>
        <taxon>Chelicerata</taxon>
        <taxon>Arachnida</taxon>
        <taxon>Acari</taxon>
        <taxon>Acariformes</taxon>
        <taxon>Sarcoptiformes</taxon>
        <taxon>Astigmata</taxon>
        <taxon>Psoroptidia</taxon>
        <taxon>Sarcoptoidea</taxon>
        <taxon>Sarcoptidae</taxon>
        <taxon>Sarcoptinae</taxon>
        <taxon>Sarcoptes</taxon>
    </lineage>
</organism>
<name>A0A132A396_SARSC</name>
<dbReference type="VEuPathDB" id="VectorBase:SSCA008713"/>
<comment type="caution">
    <text evidence="1">The sequence shown here is derived from an EMBL/GenBank/DDBJ whole genome shotgun (WGS) entry which is preliminary data.</text>
</comment>